<feature type="domain" description="HTH luxR-type" evidence="1">
    <location>
        <begin position="76"/>
        <end position="133"/>
    </location>
</feature>
<reference evidence="2" key="2">
    <citation type="submission" date="2020-11" db="EMBL/GenBank/DDBJ databases">
        <authorList>
            <person name="Thieme N."/>
            <person name="Liebl W."/>
            <person name="Zverlov V."/>
        </authorList>
    </citation>
    <scope>NUCLEOTIDE SEQUENCE</scope>
    <source>
        <strain evidence="2">NT08</strain>
    </source>
</reference>
<organism evidence="3 4">
    <name type="scientific">Clostridium beijerinckii</name>
    <name type="common">Clostridium MP</name>
    <dbReference type="NCBI Taxonomy" id="1520"/>
    <lineage>
        <taxon>Bacteria</taxon>
        <taxon>Bacillati</taxon>
        <taxon>Bacillota</taxon>
        <taxon>Clostridia</taxon>
        <taxon>Eubacteriales</taxon>
        <taxon>Clostridiaceae</taxon>
        <taxon>Clostridium</taxon>
    </lineage>
</organism>
<gene>
    <name evidence="3" type="ORF">BCD95_001654</name>
    <name evidence="2" type="ORF">IS491_11810</name>
</gene>
<dbReference type="SMART" id="SM00421">
    <property type="entry name" value="HTH_LUXR"/>
    <property type="match status" value="1"/>
</dbReference>
<dbReference type="GO" id="GO:0003677">
    <property type="term" value="F:DNA binding"/>
    <property type="evidence" value="ECO:0007669"/>
    <property type="project" value="InterPro"/>
</dbReference>
<dbReference type="PRINTS" id="PR00038">
    <property type="entry name" value="HTHLUXR"/>
</dbReference>
<dbReference type="RefSeq" id="WP_012060064.1">
    <property type="nucleotide sequence ID" value="NZ_CP073279.1"/>
</dbReference>
<evidence type="ECO:0000313" key="3">
    <source>
        <dbReference type="EMBL" id="NSB13395.1"/>
    </source>
</evidence>
<dbReference type="EMBL" id="JADOEF010000001">
    <property type="protein sequence ID" value="MBF7809343.1"/>
    <property type="molecule type" value="Genomic_DNA"/>
</dbReference>
<dbReference type="EMBL" id="JABTDW010000001">
    <property type="protein sequence ID" value="NSB13395.1"/>
    <property type="molecule type" value="Genomic_DNA"/>
</dbReference>
<dbReference type="AlphaFoldDB" id="A0A1S8RQB9"/>
<dbReference type="InterPro" id="IPR000792">
    <property type="entry name" value="Tscrpt_reg_LuxR_C"/>
</dbReference>
<dbReference type="InterPro" id="IPR016032">
    <property type="entry name" value="Sig_transdc_resp-reg_C-effctor"/>
</dbReference>
<dbReference type="InterPro" id="IPR018656">
    <property type="entry name" value="DUF2087"/>
</dbReference>
<dbReference type="OMA" id="WESSIDE"/>
<proteinExistence type="predicted"/>
<evidence type="ECO:0000313" key="2">
    <source>
        <dbReference type="EMBL" id="MBF7809343.1"/>
    </source>
</evidence>
<dbReference type="SUPFAM" id="SSF46894">
    <property type="entry name" value="C-terminal effector domain of the bipartite response regulators"/>
    <property type="match status" value="1"/>
</dbReference>
<dbReference type="Proteomes" id="UP000631418">
    <property type="component" value="Unassembled WGS sequence"/>
</dbReference>
<protein>
    <submittedName>
        <fullName evidence="2">DUF2087 domain-containing protein</fullName>
    </submittedName>
</protein>
<dbReference type="Gene3D" id="1.10.10.10">
    <property type="entry name" value="Winged helix-like DNA-binding domain superfamily/Winged helix DNA-binding domain"/>
    <property type="match status" value="1"/>
</dbReference>
<comment type="caution">
    <text evidence="3">The sequence shown here is derived from an EMBL/GenBank/DDBJ whole genome shotgun (WGS) entry which is preliminary data.</text>
</comment>
<evidence type="ECO:0000313" key="4">
    <source>
        <dbReference type="Proteomes" id="UP000822184"/>
    </source>
</evidence>
<dbReference type="Pfam" id="PF00196">
    <property type="entry name" value="GerE"/>
    <property type="match status" value="1"/>
</dbReference>
<dbReference type="Pfam" id="PF09860">
    <property type="entry name" value="DUF2087"/>
    <property type="match status" value="1"/>
</dbReference>
<accession>A0A1S8RQB9</accession>
<sequence length="254" mass="29762">MKGNEILWESSIDEIKKGYIERAEEFTCIFCNSSFEKGRIFKREEDFYDAKKITEIHIKEVHNSSLGYLLNMNSDFTGISEIHRELIKLMAQGFSDKEIATKLGIAQSTIRNHRFKLREKEKQARLFLAVMELLSDTASKEINVLDKEVITDPHKTATTLDDRYNITDKEREVTIKAYMDETNALKSYPAKEKKKIIVLGEIVKNFSTGRIYTEKEINRVLKRIFEDYATIRRALIEYGFIDRSNDCTKYWVKE</sequence>
<dbReference type="GO" id="GO:0006355">
    <property type="term" value="P:regulation of DNA-templated transcription"/>
    <property type="evidence" value="ECO:0007669"/>
    <property type="project" value="InterPro"/>
</dbReference>
<reference evidence="3" key="1">
    <citation type="submission" date="2020-06" db="EMBL/GenBank/DDBJ databases">
        <title>Genomic insights into acetone-butanol-ethanol (ABE) fermentation by sequencing solventogenic clostridia strains.</title>
        <authorList>
            <person name="Brown S."/>
        </authorList>
    </citation>
    <scope>NUCLEOTIDE SEQUENCE</scope>
    <source>
        <strain evidence="3">DJ123</strain>
    </source>
</reference>
<name>A0A1S8RQB9_CLOBE</name>
<evidence type="ECO:0000259" key="1">
    <source>
        <dbReference type="SMART" id="SM00421"/>
    </source>
</evidence>
<dbReference type="Proteomes" id="UP000822184">
    <property type="component" value="Unassembled WGS sequence"/>
</dbReference>
<dbReference type="InterPro" id="IPR036388">
    <property type="entry name" value="WH-like_DNA-bd_sf"/>
</dbReference>